<evidence type="ECO:0000256" key="3">
    <source>
        <dbReference type="PROSITE-ProRule" id="PRU00221"/>
    </source>
</evidence>
<reference evidence="8 9" key="1">
    <citation type="journal article" date="2023" name="Sci. Data">
        <title>Genome assembly of the Korean intertidal mud-creeper Batillaria attramentaria.</title>
        <authorList>
            <person name="Patra A.K."/>
            <person name="Ho P.T."/>
            <person name="Jun S."/>
            <person name="Lee S.J."/>
            <person name="Kim Y."/>
            <person name="Won Y.J."/>
        </authorList>
    </citation>
    <scope>NUCLEOTIDE SEQUENCE [LARGE SCALE GENOMIC DNA]</scope>
    <source>
        <strain evidence="8">Wonlab-2016</strain>
    </source>
</reference>
<dbReference type="Pfam" id="PF13271">
    <property type="entry name" value="DUF4062"/>
    <property type="match status" value="1"/>
</dbReference>
<accession>A0ABD0J614</accession>
<dbReference type="SUPFAM" id="SSF50998">
    <property type="entry name" value="Quinoprotein alcohol dehydrogenase-like"/>
    <property type="match status" value="2"/>
</dbReference>
<dbReference type="SUPFAM" id="SSF52540">
    <property type="entry name" value="P-loop containing nucleoside triphosphate hydrolases"/>
    <property type="match status" value="1"/>
</dbReference>
<feature type="region of interest" description="Disordered" evidence="4">
    <location>
        <begin position="393"/>
        <end position="422"/>
    </location>
</feature>
<keyword evidence="9" id="KW-1185">Reference proteome</keyword>
<dbReference type="InterPro" id="IPR001680">
    <property type="entry name" value="WD40_rpt"/>
</dbReference>
<dbReference type="InterPro" id="IPR025139">
    <property type="entry name" value="DUF4062"/>
</dbReference>
<dbReference type="Pfam" id="PF05729">
    <property type="entry name" value="NACHT"/>
    <property type="match status" value="1"/>
</dbReference>
<evidence type="ECO:0000313" key="9">
    <source>
        <dbReference type="Proteomes" id="UP001519460"/>
    </source>
</evidence>
<dbReference type="InterPro" id="IPR057588">
    <property type="entry name" value="NWD1/2-like_WH"/>
</dbReference>
<keyword evidence="2" id="KW-0677">Repeat</keyword>
<dbReference type="Pfam" id="PF00400">
    <property type="entry name" value="WD40"/>
    <property type="match status" value="2"/>
</dbReference>
<sequence>MISVAQQQAAEAERNKRALQGCLTDLPPEQSHSIRVFFSSTFTDMTTERNLLMKEAVPHLRDYCKEKELDFQVVDMRWGIREDASIEHTTTELCLKEIQNCQQTSQGPNFVAFLGDKYGSRTLPITIPVTEYRTLRRLASWMDQDFKAVNKWYLVDTNSVPPVYKIQPITALLPNYNDPDPKKRLLREQHRQTWDRDQKSMLTALRRVSVQAHARKLISDEAFMKYYISVTHDEVLQGVDRGASVQNKVLSFHRSFNIINIEDNIAKRFTDLTSEGEVDEEAKQLREDLKTGTVPKYLTPDQIISNEIEWTSNGIDENNSDHKAYLRTFCDTFTARMMEMIDRSSQSSKKLGFNKAEGLDQEVRVHLRFCREKCETFFGRDAILQHIHSDLHEVEKPDQDMPENATDTPRNLEPEKSDLRTQRDQEIQGMLEMMKKMGCTFSFGDAYDDMESDPNRDIQEEQTSLPKLSTLKFKHPTVIHGVSGSGKTALMAKIVQVSKRWIPHSYCIIRFMGATPASSGIHQVLVGIVIHLWQLYKINDPRGLDMLMDFHYLVPYFHTLLWRINSAANPLFLLFDSADQLDSSDYAHTLSWLPRVLPPDVHVFVSMADDHPTCLQNIRYLLPSTDRYIQLGALDKSSADKMIRCVCHRAGRTLTAAQRSLLLQKFENNPQALYLRMITDQSLSWRSNMKAKKLTVADTVEGTIHQLFDTLEKDHGEVVVSHAMAYLTLSPQGLSDSQMEDILSLDDEVLQDTYIFHLPPDPQLIRFASSIWLRIKDDLGDYLAQHRAGKIIMYTWYHRHFHETALQRYGTEECKLNTHRILAEYFLGTWSSQPRPLELIKGKQASYPDCFRGVPAQPLTYSRNIYNIQKLMALPHHLAAVDDWDNFHQTILSVEWMVGCCRTLGFTILCGQFSAMLDRYSEDLSEEIQKKVKDIQLIFDVIKLGADAIRREALNLPIQIIGQLGPNYKGSLTVEGLVQESKSYLENSEQALLVPVCACMPSPGGLLMCSVNINMFVLGSDRSCGQNMCVDEDSKRLYVIEWASSSKPDSLLVVDYENTCTIVARERLPFNVHSLWFAGGNRFLVMQVYEKLSKYDPSFHYMMFEGGVSAPFKFDKVVVALSIASHGQDVAFAYKEEARVHIGSPDTTSRTVLVKHHVSTEASVSLVLFPPSGSDVVVIDSKYNMLVWNEAQHQVSPRPSQKENKFHFKKPKPEEYRITQSNLLLVAFSKGLEATGVKVIDLVTMKEKYFLTNDQLKYAISIMEFDPREEFVAVASKETTIINGNQQRACLVWRLSTGGLTSVIDSNEAWQAVKLLGDEFLTCLASHSYKGVIQIVTLGPRDYPYPEGHLICELNQHSNSIFQFLSVKEDTLLLSAGTDNTLKAWDLGRILSETDREDRKVLLSQRQKKEEQEGRQEKTVISGQGGVESDDYAVFFGTESGVVAYNKLEPESSLGEPVEVTSDLPPVHLMLMSREGDHLIAAAENTLAVFDVKTAMLLYTKPSISGKRKVDCLAEGGGTAIAGHSGMEGKGLIWEVKTGETIKTVEMLYSFSQTAISRSGTKVVVHMFEYPIVMDIFVSAEEDESLKGLDMSKLDIMMAGCICMCVSPNDMLVAACAADGSIRVVTMENQYLHRMQQRSSAVSAVFTPDSLQLVTAGFCSIYVWRMGTGQLDFKLTRHQDFVTSLRFSADGHYLVSASLDRTVLVWDFRSRTTISLMHTHCQLQTFEVTPDLSSVVYMPERVASLAVMQPNMELRQILTGGRELKDVPEAMEQAQACALAFSSQRIQKVTTAACVIL</sequence>
<evidence type="ECO:0000256" key="4">
    <source>
        <dbReference type="SAM" id="MobiDB-lite"/>
    </source>
</evidence>
<dbReference type="EMBL" id="JACVVK020000613">
    <property type="protein sequence ID" value="KAK7462622.1"/>
    <property type="molecule type" value="Genomic_DNA"/>
</dbReference>
<protein>
    <submittedName>
        <fullName evidence="8">Uncharacterized protein</fullName>
    </submittedName>
</protein>
<comment type="caution">
    <text evidence="8">The sequence shown here is derived from an EMBL/GenBank/DDBJ whole genome shotgun (WGS) entry which is preliminary data.</text>
</comment>
<feature type="domain" description="NWD1/2-like winged helix-turn-helix" evidence="7">
    <location>
        <begin position="698"/>
        <end position="815"/>
    </location>
</feature>
<dbReference type="Pfam" id="PF25469">
    <property type="entry name" value="WHD_NWD1"/>
    <property type="match status" value="1"/>
</dbReference>
<dbReference type="Proteomes" id="UP001519460">
    <property type="component" value="Unassembled WGS sequence"/>
</dbReference>
<dbReference type="PROSITE" id="PS50294">
    <property type="entry name" value="WD_REPEATS_REGION"/>
    <property type="match status" value="2"/>
</dbReference>
<evidence type="ECO:0000259" key="5">
    <source>
        <dbReference type="Pfam" id="PF05729"/>
    </source>
</evidence>
<feature type="domain" description="NACHT" evidence="5">
    <location>
        <begin position="476"/>
        <end position="648"/>
    </location>
</feature>
<dbReference type="InterPro" id="IPR019775">
    <property type="entry name" value="WD40_repeat_CS"/>
</dbReference>
<dbReference type="InterPro" id="IPR052752">
    <property type="entry name" value="NACHT-WD_repeat"/>
</dbReference>
<feature type="repeat" description="WD" evidence="3">
    <location>
        <begin position="1675"/>
        <end position="1716"/>
    </location>
</feature>
<proteinExistence type="predicted"/>
<evidence type="ECO:0000259" key="6">
    <source>
        <dbReference type="Pfam" id="PF13271"/>
    </source>
</evidence>
<feature type="domain" description="DUF4062" evidence="6">
    <location>
        <begin position="35"/>
        <end position="121"/>
    </location>
</feature>
<dbReference type="InterPro" id="IPR027417">
    <property type="entry name" value="P-loop_NTPase"/>
</dbReference>
<dbReference type="InterPro" id="IPR015943">
    <property type="entry name" value="WD40/YVTN_repeat-like_dom_sf"/>
</dbReference>
<dbReference type="SMART" id="SM00320">
    <property type="entry name" value="WD40"/>
    <property type="match status" value="4"/>
</dbReference>
<evidence type="ECO:0000256" key="2">
    <source>
        <dbReference type="ARBA" id="ARBA00022737"/>
    </source>
</evidence>
<evidence type="ECO:0000313" key="8">
    <source>
        <dbReference type="EMBL" id="KAK7462622.1"/>
    </source>
</evidence>
<evidence type="ECO:0000256" key="1">
    <source>
        <dbReference type="ARBA" id="ARBA00022574"/>
    </source>
</evidence>
<dbReference type="Gene3D" id="2.130.10.10">
    <property type="entry name" value="YVTN repeat-like/Quinoprotein amine dehydrogenase"/>
    <property type="match status" value="2"/>
</dbReference>
<dbReference type="InterPro" id="IPR011047">
    <property type="entry name" value="Quinoprotein_ADH-like_sf"/>
</dbReference>
<dbReference type="PANTHER" id="PTHR19871">
    <property type="entry name" value="BETA TRANSDUCIN-RELATED PROTEIN"/>
    <property type="match status" value="1"/>
</dbReference>
<dbReference type="PANTHER" id="PTHR19871:SF14">
    <property type="entry name" value="DUF4062 DOMAIN-CONTAINING PROTEIN"/>
    <property type="match status" value="1"/>
</dbReference>
<dbReference type="PROSITE" id="PS50082">
    <property type="entry name" value="WD_REPEATS_2"/>
    <property type="match status" value="2"/>
</dbReference>
<feature type="repeat" description="WD" evidence="3">
    <location>
        <begin position="1354"/>
        <end position="1387"/>
    </location>
</feature>
<gene>
    <name evidence="8" type="ORF">BaRGS_00038329</name>
</gene>
<dbReference type="PROSITE" id="PS00678">
    <property type="entry name" value="WD_REPEATS_1"/>
    <property type="match status" value="2"/>
</dbReference>
<dbReference type="InterPro" id="IPR007111">
    <property type="entry name" value="NACHT_NTPase"/>
</dbReference>
<feature type="compositionally biased region" description="Basic and acidic residues" evidence="4">
    <location>
        <begin position="410"/>
        <end position="422"/>
    </location>
</feature>
<organism evidence="8 9">
    <name type="scientific">Batillaria attramentaria</name>
    <dbReference type="NCBI Taxonomy" id="370345"/>
    <lineage>
        <taxon>Eukaryota</taxon>
        <taxon>Metazoa</taxon>
        <taxon>Spiralia</taxon>
        <taxon>Lophotrochozoa</taxon>
        <taxon>Mollusca</taxon>
        <taxon>Gastropoda</taxon>
        <taxon>Caenogastropoda</taxon>
        <taxon>Sorbeoconcha</taxon>
        <taxon>Cerithioidea</taxon>
        <taxon>Batillariidae</taxon>
        <taxon>Batillaria</taxon>
    </lineage>
</organism>
<keyword evidence="1 3" id="KW-0853">WD repeat</keyword>
<evidence type="ECO:0000259" key="7">
    <source>
        <dbReference type="Pfam" id="PF25469"/>
    </source>
</evidence>
<name>A0ABD0J614_9CAEN</name>